<organism evidence="1 2">
    <name type="scientific">Boseongicola aestuarii</name>
    <dbReference type="NCBI Taxonomy" id="1470561"/>
    <lineage>
        <taxon>Bacteria</taxon>
        <taxon>Pseudomonadati</taxon>
        <taxon>Pseudomonadota</taxon>
        <taxon>Alphaproteobacteria</taxon>
        <taxon>Rhodobacterales</taxon>
        <taxon>Paracoccaceae</taxon>
        <taxon>Boseongicola</taxon>
    </lineage>
</organism>
<sequence>MTLAIPLFAFSNLKQTARTLFAQLAAAKTLANSADDTTQEDRDFFLEMMTRNPKAVQSDLGCMAIMTLYPRHF</sequence>
<accession>A0A238J5F1</accession>
<name>A0A238J5F1_9RHOB</name>
<dbReference type="AlphaFoldDB" id="A0A238J5F1"/>
<evidence type="ECO:0000313" key="1">
    <source>
        <dbReference type="EMBL" id="SMX25452.1"/>
    </source>
</evidence>
<keyword evidence="2" id="KW-1185">Reference proteome</keyword>
<dbReference type="EMBL" id="FXXQ01000017">
    <property type="protein sequence ID" value="SMX25452.1"/>
    <property type="molecule type" value="Genomic_DNA"/>
</dbReference>
<gene>
    <name evidence="1" type="ORF">BOA8489_03595</name>
</gene>
<dbReference type="Proteomes" id="UP000201838">
    <property type="component" value="Unassembled WGS sequence"/>
</dbReference>
<protein>
    <submittedName>
        <fullName evidence="1">Uncharacterized protein</fullName>
    </submittedName>
</protein>
<reference evidence="1 2" key="1">
    <citation type="submission" date="2017-05" db="EMBL/GenBank/DDBJ databases">
        <authorList>
            <person name="Song R."/>
            <person name="Chenine A.L."/>
            <person name="Ruprecht R.M."/>
        </authorList>
    </citation>
    <scope>NUCLEOTIDE SEQUENCE [LARGE SCALE GENOMIC DNA]</scope>
    <source>
        <strain evidence="1 2">CECT 8489</strain>
    </source>
</reference>
<proteinExistence type="predicted"/>
<evidence type="ECO:0000313" key="2">
    <source>
        <dbReference type="Proteomes" id="UP000201838"/>
    </source>
</evidence>